<feature type="compositionally biased region" description="Low complexity" evidence="1">
    <location>
        <begin position="19"/>
        <end position="31"/>
    </location>
</feature>
<protein>
    <submittedName>
        <fullName evidence="2">Uncharacterized protein</fullName>
    </submittedName>
</protein>
<proteinExistence type="predicted"/>
<feature type="region of interest" description="Disordered" evidence="1">
    <location>
        <begin position="1"/>
        <end position="32"/>
    </location>
</feature>
<evidence type="ECO:0000313" key="2">
    <source>
        <dbReference type="EMBL" id="GJS89558.1"/>
    </source>
</evidence>
<name>A0ABQ4ZL66_9ASTR</name>
<dbReference type="Proteomes" id="UP001151760">
    <property type="component" value="Unassembled WGS sequence"/>
</dbReference>
<dbReference type="EMBL" id="BQNB010011359">
    <property type="protein sequence ID" value="GJS89558.1"/>
    <property type="molecule type" value="Genomic_DNA"/>
</dbReference>
<comment type="caution">
    <text evidence="2">The sequence shown here is derived from an EMBL/GenBank/DDBJ whole genome shotgun (WGS) entry which is preliminary data.</text>
</comment>
<dbReference type="PANTHER" id="PTHR35046">
    <property type="entry name" value="ZINC KNUCKLE (CCHC-TYPE) FAMILY PROTEIN"/>
    <property type="match status" value="1"/>
</dbReference>
<reference evidence="2" key="1">
    <citation type="journal article" date="2022" name="Int. J. Mol. Sci.">
        <title>Draft Genome of Tanacetum Coccineum: Genomic Comparison of Closely Related Tanacetum-Family Plants.</title>
        <authorList>
            <person name="Yamashiro T."/>
            <person name="Shiraishi A."/>
            <person name="Nakayama K."/>
            <person name="Satake H."/>
        </authorList>
    </citation>
    <scope>NUCLEOTIDE SEQUENCE</scope>
</reference>
<evidence type="ECO:0000313" key="3">
    <source>
        <dbReference type="Proteomes" id="UP001151760"/>
    </source>
</evidence>
<keyword evidence="3" id="KW-1185">Reference proteome</keyword>
<organism evidence="2 3">
    <name type="scientific">Tanacetum coccineum</name>
    <dbReference type="NCBI Taxonomy" id="301880"/>
    <lineage>
        <taxon>Eukaryota</taxon>
        <taxon>Viridiplantae</taxon>
        <taxon>Streptophyta</taxon>
        <taxon>Embryophyta</taxon>
        <taxon>Tracheophyta</taxon>
        <taxon>Spermatophyta</taxon>
        <taxon>Magnoliopsida</taxon>
        <taxon>eudicotyledons</taxon>
        <taxon>Gunneridae</taxon>
        <taxon>Pentapetalae</taxon>
        <taxon>asterids</taxon>
        <taxon>campanulids</taxon>
        <taxon>Asterales</taxon>
        <taxon>Asteraceae</taxon>
        <taxon>Asteroideae</taxon>
        <taxon>Anthemideae</taxon>
        <taxon>Anthemidinae</taxon>
        <taxon>Tanacetum</taxon>
    </lineage>
</organism>
<gene>
    <name evidence="2" type="ORF">Tco_0772194</name>
</gene>
<evidence type="ECO:0000256" key="1">
    <source>
        <dbReference type="SAM" id="MobiDB-lite"/>
    </source>
</evidence>
<accession>A0ABQ4ZL66</accession>
<sequence>MRGGGGDQDPRDVKRLKGSSCGSKNSESSSSYCRTHEEEGIWSKRMGPIGMSSILLAEENLDGGSCENVISTYMVEKLGIKTEDHPEPYQLTWLKKGTLLKSVNVVLCSFLLEEKNMRVPKQFNKLLRSDGVTYFVPLILVRQNLRPITNVDGRPDNANWAMVSCYFVQILLQNSTPLFYANGDKYATPWSDVDQDYELEKCRELMKSISDTQLKVLKKISFIAKLVSSVFLFQSGYVL</sequence>
<reference evidence="2" key="2">
    <citation type="submission" date="2022-01" db="EMBL/GenBank/DDBJ databases">
        <authorList>
            <person name="Yamashiro T."/>
            <person name="Shiraishi A."/>
            <person name="Satake H."/>
            <person name="Nakayama K."/>
        </authorList>
    </citation>
    <scope>NUCLEOTIDE SEQUENCE</scope>
</reference>
<dbReference type="PANTHER" id="PTHR35046:SF23">
    <property type="entry name" value="NUCLEOTIDYLTRANSFERASE, RIBONUCLEASE H"/>
    <property type="match status" value="1"/>
</dbReference>